<reference evidence="2" key="1">
    <citation type="journal article" date="2020" name="Nature">
        <title>Giant virus diversity and host interactions through global metagenomics.</title>
        <authorList>
            <person name="Schulz F."/>
            <person name="Roux S."/>
            <person name="Paez-Espino D."/>
            <person name="Jungbluth S."/>
            <person name="Walsh D.A."/>
            <person name="Denef V.J."/>
            <person name="McMahon K.D."/>
            <person name="Konstantinidis K.T."/>
            <person name="Eloe-Fadrosh E.A."/>
            <person name="Kyrpides N.C."/>
            <person name="Woyke T."/>
        </authorList>
    </citation>
    <scope>NUCLEOTIDE SEQUENCE</scope>
    <source>
        <strain evidence="2">GVMAG-M-3300023184-13</strain>
    </source>
</reference>
<feature type="transmembrane region" description="Helical" evidence="1">
    <location>
        <begin position="229"/>
        <end position="249"/>
    </location>
</feature>
<proteinExistence type="predicted"/>
<evidence type="ECO:0000256" key="1">
    <source>
        <dbReference type="SAM" id="Phobius"/>
    </source>
</evidence>
<dbReference type="EMBL" id="MN739980">
    <property type="protein sequence ID" value="QHT81279.1"/>
    <property type="molecule type" value="Genomic_DNA"/>
</dbReference>
<keyword evidence="1" id="KW-1133">Transmembrane helix</keyword>
<accession>A0A6C0HLA9</accession>
<feature type="transmembrane region" description="Helical" evidence="1">
    <location>
        <begin position="194"/>
        <end position="217"/>
    </location>
</feature>
<feature type="transmembrane region" description="Helical" evidence="1">
    <location>
        <begin position="97"/>
        <end position="120"/>
    </location>
</feature>
<organism evidence="2">
    <name type="scientific">viral metagenome</name>
    <dbReference type="NCBI Taxonomy" id="1070528"/>
    <lineage>
        <taxon>unclassified sequences</taxon>
        <taxon>metagenomes</taxon>
        <taxon>organismal metagenomes</taxon>
    </lineage>
</organism>
<feature type="transmembrane region" description="Helical" evidence="1">
    <location>
        <begin position="63"/>
        <end position="85"/>
    </location>
</feature>
<evidence type="ECO:0000313" key="2">
    <source>
        <dbReference type="EMBL" id="QHT81279.1"/>
    </source>
</evidence>
<feature type="transmembrane region" description="Helical" evidence="1">
    <location>
        <begin position="163"/>
        <end position="188"/>
    </location>
</feature>
<keyword evidence="1" id="KW-0472">Membrane</keyword>
<feature type="transmembrane region" description="Helical" evidence="1">
    <location>
        <begin position="33"/>
        <end position="51"/>
    </location>
</feature>
<name>A0A6C0HLA9_9ZZZZ</name>
<protein>
    <submittedName>
        <fullName evidence="2">Uncharacterized protein</fullName>
    </submittedName>
</protein>
<dbReference type="AlphaFoldDB" id="A0A6C0HLA9"/>
<feature type="transmembrane region" description="Helical" evidence="1">
    <location>
        <begin position="126"/>
        <end position="151"/>
    </location>
</feature>
<keyword evidence="1" id="KW-0812">Transmembrane</keyword>
<sequence>MNNFKSFNTKSDEHDATFIKGYKRLFTNTTLELISYLIISIVAIALIYKYSRDSNGTVTCDNYIFNTYVYIILSFAIMSMIFIGLEKSFIIDYIKKAPGTLFIICFIILCVVRYLLLLYIKSTDTITANIIWLIGIVIVGFTAVIMTIFVSDVSLKLLSNSSDILFVLGFYSIAILIIFGLIMNYIPYLHTINWNLYGVILIYSYIVALIVGSIYITDKGKLMHFIKNMMFLSIIIFIVIIALNHINLIEKAGKCGKSNDLIAPDYPSETFNFIYMLRRLIFEIFFLPSIKI</sequence>